<dbReference type="PANTHER" id="PTHR24060">
    <property type="entry name" value="METABOTROPIC GLUTAMATE RECEPTOR"/>
    <property type="match status" value="1"/>
</dbReference>
<dbReference type="Pfam" id="PF01094">
    <property type="entry name" value="ANF_receptor"/>
    <property type="match status" value="1"/>
</dbReference>
<feature type="domain" description="Receptor ligand binding region" evidence="7">
    <location>
        <begin position="101"/>
        <end position="188"/>
    </location>
</feature>
<evidence type="ECO:0000256" key="4">
    <source>
        <dbReference type="ARBA" id="ARBA00023136"/>
    </source>
</evidence>
<dbReference type="Proteomes" id="UP000886611">
    <property type="component" value="Unassembled WGS sequence"/>
</dbReference>
<dbReference type="EMBL" id="JAATIS010004040">
    <property type="protein sequence ID" value="KAG2462624.1"/>
    <property type="molecule type" value="Genomic_DNA"/>
</dbReference>
<protein>
    <submittedName>
        <fullName evidence="8">CASR protein</fullName>
    </submittedName>
</protein>
<evidence type="ECO:0000256" key="5">
    <source>
        <dbReference type="ARBA" id="ARBA00023170"/>
    </source>
</evidence>
<dbReference type="InterPro" id="IPR028082">
    <property type="entry name" value="Peripla_BP_I"/>
</dbReference>
<evidence type="ECO:0000259" key="7">
    <source>
        <dbReference type="Pfam" id="PF01094"/>
    </source>
</evidence>
<comment type="subcellular location">
    <subcellularLocation>
        <location evidence="1">Membrane</location>
        <topology evidence="1">Multi-pass membrane protein</topology>
    </subcellularLocation>
</comment>
<dbReference type="InterPro" id="IPR001828">
    <property type="entry name" value="ANF_lig-bd_rcpt"/>
</dbReference>
<dbReference type="InterPro" id="IPR050726">
    <property type="entry name" value="mGluR"/>
</dbReference>
<evidence type="ECO:0000256" key="1">
    <source>
        <dbReference type="ARBA" id="ARBA00004141"/>
    </source>
</evidence>
<comment type="caution">
    <text evidence="8">The sequence shown here is derived from an EMBL/GenBank/DDBJ whole genome shotgun (WGS) entry which is preliminary data.</text>
</comment>
<keyword evidence="5" id="KW-0675">Receptor</keyword>
<keyword evidence="9" id="KW-1185">Reference proteome</keyword>
<keyword evidence="6" id="KW-0325">Glycoprotein</keyword>
<feature type="non-terminal residue" evidence="8">
    <location>
        <position position="189"/>
    </location>
</feature>
<dbReference type="Gene3D" id="3.40.50.2300">
    <property type="match status" value="1"/>
</dbReference>
<name>A0A8X7X804_POLSE</name>
<dbReference type="GO" id="GO:0016020">
    <property type="term" value="C:membrane"/>
    <property type="evidence" value="ECO:0007669"/>
    <property type="project" value="UniProtKB-SubCell"/>
</dbReference>
<dbReference type="InterPro" id="IPR000337">
    <property type="entry name" value="GPCR_3"/>
</dbReference>
<evidence type="ECO:0000313" key="9">
    <source>
        <dbReference type="Proteomes" id="UP000886611"/>
    </source>
</evidence>
<accession>A0A8X7X804</accession>
<proteinExistence type="predicted"/>
<dbReference type="PRINTS" id="PR00248">
    <property type="entry name" value="GPCRMGR"/>
</dbReference>
<sequence>MGRRKTRRGPRAVGGHMHTIANDAWIGMPGREVTWKKEPPEDGICNKDLSDLPGFIADGDIVIGGLFPMHYRIDEPDQNLTYKPTTPRCHGLNFRELRFAQTMRFAVEEINNRTDLLPGVELGYKIYDSCGSVPMALKAALDFASGPFPSNYNQSCLSPYFASGIIGETASSTTVAVASTVGPLQIALV</sequence>
<dbReference type="SUPFAM" id="SSF53822">
    <property type="entry name" value="Periplasmic binding protein-like I"/>
    <property type="match status" value="1"/>
</dbReference>
<evidence type="ECO:0000313" key="8">
    <source>
        <dbReference type="EMBL" id="KAG2462624.1"/>
    </source>
</evidence>
<keyword evidence="4" id="KW-0472">Membrane</keyword>
<evidence type="ECO:0000256" key="2">
    <source>
        <dbReference type="ARBA" id="ARBA00022692"/>
    </source>
</evidence>
<evidence type="ECO:0000256" key="3">
    <source>
        <dbReference type="ARBA" id="ARBA00022989"/>
    </source>
</evidence>
<keyword evidence="3" id="KW-1133">Transmembrane helix</keyword>
<dbReference type="GO" id="GO:0004930">
    <property type="term" value="F:G protein-coupled receptor activity"/>
    <property type="evidence" value="ECO:0007669"/>
    <property type="project" value="InterPro"/>
</dbReference>
<reference evidence="8 9" key="1">
    <citation type="journal article" date="2021" name="Cell">
        <title>Tracing the genetic footprints of vertebrate landing in non-teleost ray-finned fishes.</title>
        <authorList>
            <person name="Bi X."/>
            <person name="Wang K."/>
            <person name="Yang L."/>
            <person name="Pan H."/>
            <person name="Jiang H."/>
            <person name="Wei Q."/>
            <person name="Fang M."/>
            <person name="Yu H."/>
            <person name="Zhu C."/>
            <person name="Cai Y."/>
            <person name="He Y."/>
            <person name="Gan X."/>
            <person name="Zeng H."/>
            <person name="Yu D."/>
            <person name="Zhu Y."/>
            <person name="Jiang H."/>
            <person name="Qiu Q."/>
            <person name="Yang H."/>
            <person name="Zhang Y.E."/>
            <person name="Wang W."/>
            <person name="Zhu M."/>
            <person name="He S."/>
            <person name="Zhang G."/>
        </authorList>
    </citation>
    <scope>NUCLEOTIDE SEQUENCE [LARGE SCALE GENOMIC DNA]</scope>
    <source>
        <strain evidence="8">Bchr_013</strain>
    </source>
</reference>
<dbReference type="AlphaFoldDB" id="A0A8X7X804"/>
<gene>
    <name evidence="8" type="primary">Casr_11</name>
    <name evidence="8" type="ORF">GTO96_0000763</name>
</gene>
<feature type="non-terminal residue" evidence="8">
    <location>
        <position position="1"/>
    </location>
</feature>
<evidence type="ECO:0000256" key="6">
    <source>
        <dbReference type="ARBA" id="ARBA00023180"/>
    </source>
</evidence>
<keyword evidence="2" id="KW-0812">Transmembrane</keyword>
<organism evidence="8 9">
    <name type="scientific">Polypterus senegalus</name>
    <name type="common">Senegal bichir</name>
    <dbReference type="NCBI Taxonomy" id="55291"/>
    <lineage>
        <taxon>Eukaryota</taxon>
        <taxon>Metazoa</taxon>
        <taxon>Chordata</taxon>
        <taxon>Craniata</taxon>
        <taxon>Vertebrata</taxon>
        <taxon>Euteleostomi</taxon>
        <taxon>Actinopterygii</taxon>
        <taxon>Polypteriformes</taxon>
        <taxon>Polypteridae</taxon>
        <taxon>Polypterus</taxon>
    </lineage>
</organism>